<evidence type="ECO:0000313" key="1">
    <source>
        <dbReference type="EMBL" id="KAJ2901174.1"/>
    </source>
</evidence>
<sequence length="382" mass="43929">MTMAEKPADPSYFADMAAKKAVAKRSTVVDKACQWVVENQISWSAGLLAVIHGYDYLIADGNSKLVHLQHRIPDDALGRYARGRLDAYYILHWAIAFTLIRATIMYKMLEPFAKWYGVKSLRKVTRFGEQGWLTIYYIISNAAGLYVMYQGPHWMDTRQFWMNYPEGHKQMSALMKSYYLIQMGFWFQQIFVLLVEERRKDFVVMFVHHIVTCNLMGWSLFTNYTRVGNAVLCCMDSSDIFLSGTKCMRYLGFERAAVVSFVIFILSWVYTRHYLYFKITYSVFYETYDIIGPDSLWNPATGAFYTRPSIAGFTALLVILQILIIYWFALVLRIIYRIVTQNNLDDSRSDSEDNDGDNGTGSKKSGGAKSSKRKSGAKSKAD</sequence>
<keyword evidence="2" id="KW-1185">Reference proteome</keyword>
<name>A0ACC1MC57_9FUNG</name>
<keyword evidence="1" id="KW-0012">Acyltransferase</keyword>
<gene>
    <name evidence="1" type="primary">lag1_1</name>
    <name evidence="1" type="ORF">IWW38_000139</name>
</gene>
<protein>
    <submittedName>
        <fullName evidence="1">Sphingosine N-acyltransferase lag1</fullName>
        <ecNumber evidence="1">2.3.1.24</ecNumber>
    </submittedName>
</protein>
<comment type="caution">
    <text evidence="1">The sequence shown here is derived from an EMBL/GenBank/DDBJ whole genome shotgun (WGS) entry which is preliminary data.</text>
</comment>
<reference evidence="1" key="1">
    <citation type="submission" date="2022-07" db="EMBL/GenBank/DDBJ databases">
        <title>Phylogenomic reconstructions and comparative analyses of Kickxellomycotina fungi.</title>
        <authorList>
            <person name="Reynolds N.K."/>
            <person name="Stajich J.E."/>
            <person name="Barry K."/>
            <person name="Grigoriev I.V."/>
            <person name="Crous P."/>
            <person name="Smith M.E."/>
        </authorList>
    </citation>
    <scope>NUCLEOTIDE SEQUENCE</scope>
    <source>
        <strain evidence="1">CBS 190363</strain>
    </source>
</reference>
<proteinExistence type="predicted"/>
<organism evidence="1 2">
    <name type="scientific">Coemansia aciculifera</name>
    <dbReference type="NCBI Taxonomy" id="417176"/>
    <lineage>
        <taxon>Eukaryota</taxon>
        <taxon>Fungi</taxon>
        <taxon>Fungi incertae sedis</taxon>
        <taxon>Zoopagomycota</taxon>
        <taxon>Kickxellomycotina</taxon>
        <taxon>Kickxellomycetes</taxon>
        <taxon>Kickxellales</taxon>
        <taxon>Kickxellaceae</taxon>
        <taxon>Coemansia</taxon>
    </lineage>
</organism>
<dbReference type="EC" id="2.3.1.24" evidence="1"/>
<keyword evidence="1" id="KW-0808">Transferase</keyword>
<dbReference type="Proteomes" id="UP001139981">
    <property type="component" value="Unassembled WGS sequence"/>
</dbReference>
<dbReference type="EMBL" id="JANBVB010000001">
    <property type="protein sequence ID" value="KAJ2901174.1"/>
    <property type="molecule type" value="Genomic_DNA"/>
</dbReference>
<accession>A0ACC1MC57</accession>
<evidence type="ECO:0000313" key="2">
    <source>
        <dbReference type="Proteomes" id="UP001139981"/>
    </source>
</evidence>